<reference evidence="3" key="1">
    <citation type="submission" date="2020-03" db="EMBL/GenBank/DDBJ databases">
        <title>Whole Genome Sequence of Trichophyton interdigitale from India.</title>
        <authorList>
            <person name="Kumar P."/>
        </authorList>
    </citation>
    <scope>NUCLEOTIDE SEQUENCE</scope>
    <source>
        <strain evidence="3">UCMS-IGIB-CI14</strain>
    </source>
</reference>
<sequence>MITQRGGGSAHSRRPSADTRTASQAAASPAPAPSPAPSPAPASSTSSASSSPSLSPAVRKGASSPPSVRQRLRPLRQQQHHHQHPPGALRKASYTASFTESPTQIQPADGADHVWPAAASRSGSPAATAPASGSASGGHHQPYQHHQHHQHRYYQRPYHSPQPRLKPSPSMPNVRQKSYSPFQADKPSPRSSPMALSPSRPNHHRYYTPELHFDIPPPSRTSLQSSMTVASSVEQTSGTERSSVATKTSSTTELSPKISEEAQGKQGDHGQEDQLLQSQTDQLQGTHGYGDMSVDDAIDMYLDGFADDPAPGSPAKRKSAALVRALLSTDACEDTSNTHHTHNTTIKPASTPPDTPEPESLTPGNFKSADFNFNFAPSQPAASDKSPSPRPQTALPSPSASPPPAPAAATATATTTAAAAATTSSADMQPPQKQLQPPLIDISISSEPPPLLKPTKTRDQYGFRKATTHVTVEQYDSWYQSYAEYQKIRSEKWYALLKASGIDEAVPTTFPIRSAKLKKYIRKGIPPECRGAAWFWYAGGYDYIRRNPGLYRRLVETALRSPMNDDKEHIERDLHRTFPDNVHYKPDSSEDGASNSGSSNLKHSSSSPDTPIIQSLRRVLYAFSLHNSNIGYTQSLNFIAGFLILFLPEEKAFWLLHIITSSFFPGTHEISLEGANADLWILMVALKESLPSVYTKVVSTAPTTSRSKPPNLSTSTRLPDITLGLTNWLMSMFISTLPFETTLRVWDVLFYEGSRTFFRVALSIFRMNQKQIVSLGDPMEIFQVVQTAPKRMIDPNELMMDCFARRFKLSQARVETLRQARRAAIREGKDRLSQLAGPRKFKTDPSSRPSTGANNSSPSAWRSFKSFKQ</sequence>
<evidence type="ECO:0000313" key="4">
    <source>
        <dbReference type="Proteomes" id="UP000749309"/>
    </source>
</evidence>
<accession>A0A9P4YJM2</accession>
<feature type="compositionally biased region" description="Low complexity" evidence="1">
    <location>
        <begin position="116"/>
        <end position="141"/>
    </location>
</feature>
<dbReference type="InterPro" id="IPR000195">
    <property type="entry name" value="Rab-GAP-TBC_dom"/>
</dbReference>
<name>A0A9P4YJM2_9EURO</name>
<feature type="compositionally biased region" description="Polar residues" evidence="1">
    <location>
        <begin position="171"/>
        <end position="181"/>
    </location>
</feature>
<dbReference type="Proteomes" id="UP000749309">
    <property type="component" value="Unassembled WGS sequence"/>
</dbReference>
<evidence type="ECO:0000256" key="1">
    <source>
        <dbReference type="SAM" id="MobiDB-lite"/>
    </source>
</evidence>
<dbReference type="EMBL" id="JAAQVJ010000057">
    <property type="protein sequence ID" value="KAF3897194.1"/>
    <property type="molecule type" value="Genomic_DNA"/>
</dbReference>
<protein>
    <submittedName>
        <fullName evidence="3">GTPase activating protein (Gyp3)</fullName>
    </submittedName>
</protein>
<dbReference type="PROSITE" id="PS50086">
    <property type="entry name" value="TBC_RABGAP"/>
    <property type="match status" value="1"/>
</dbReference>
<dbReference type="Gene3D" id="1.10.472.80">
    <property type="entry name" value="Ypt/Rab-GAP domain of gyp1p, domain 3"/>
    <property type="match status" value="1"/>
</dbReference>
<feature type="compositionally biased region" description="Basic residues" evidence="1">
    <location>
        <begin position="142"/>
        <end position="154"/>
    </location>
</feature>
<dbReference type="SMART" id="SM00164">
    <property type="entry name" value="TBC"/>
    <property type="match status" value="1"/>
</dbReference>
<feature type="compositionally biased region" description="Basic and acidic residues" evidence="1">
    <location>
        <begin position="579"/>
        <end position="588"/>
    </location>
</feature>
<feature type="region of interest" description="Disordered" evidence="1">
    <location>
        <begin position="333"/>
        <end position="434"/>
    </location>
</feature>
<evidence type="ECO:0000259" key="2">
    <source>
        <dbReference type="PROSITE" id="PS50086"/>
    </source>
</evidence>
<evidence type="ECO:0000313" key="3">
    <source>
        <dbReference type="EMBL" id="KAF3897194.1"/>
    </source>
</evidence>
<comment type="caution">
    <text evidence="3">The sequence shown here is derived from an EMBL/GenBank/DDBJ whole genome shotgun (WGS) entry which is preliminary data.</text>
</comment>
<feature type="compositionally biased region" description="Pro residues" evidence="1">
    <location>
        <begin position="30"/>
        <end position="40"/>
    </location>
</feature>
<dbReference type="InterPro" id="IPR050302">
    <property type="entry name" value="Rab_GAP_TBC_domain"/>
</dbReference>
<feature type="region of interest" description="Disordered" evidence="1">
    <location>
        <begin position="828"/>
        <end position="869"/>
    </location>
</feature>
<feature type="region of interest" description="Disordered" evidence="1">
    <location>
        <begin position="1"/>
        <end position="272"/>
    </location>
</feature>
<dbReference type="PANTHER" id="PTHR47219:SF9">
    <property type="entry name" value="GTPASE ACTIVATING PROTEIN AND CENTROSOME-ASSOCIATED, ISOFORM B"/>
    <property type="match status" value="1"/>
</dbReference>
<feature type="compositionally biased region" description="Basic and acidic residues" evidence="1">
    <location>
        <begin position="258"/>
        <end position="272"/>
    </location>
</feature>
<feature type="compositionally biased region" description="Basic residues" evidence="1">
    <location>
        <begin position="70"/>
        <end position="84"/>
    </location>
</feature>
<dbReference type="SUPFAM" id="SSF47923">
    <property type="entry name" value="Ypt/Rab-GAP domain of gyp1p"/>
    <property type="match status" value="2"/>
</dbReference>
<dbReference type="AlphaFoldDB" id="A0A9P4YJM2"/>
<gene>
    <name evidence="3" type="ORF">GY632_2401</name>
</gene>
<dbReference type="InterPro" id="IPR035969">
    <property type="entry name" value="Rab-GAP_TBC_sf"/>
</dbReference>
<dbReference type="Gene3D" id="1.10.8.270">
    <property type="entry name" value="putative rabgap domain of human tbc1 domain family member 14 like domains"/>
    <property type="match status" value="1"/>
</dbReference>
<dbReference type="Pfam" id="PF00566">
    <property type="entry name" value="RabGAP-TBC"/>
    <property type="match status" value="1"/>
</dbReference>
<proteinExistence type="predicted"/>
<feature type="compositionally biased region" description="Low complexity" evidence="1">
    <location>
        <begin position="41"/>
        <end position="57"/>
    </location>
</feature>
<feature type="compositionally biased region" description="Polar residues" evidence="1">
    <location>
        <begin position="844"/>
        <end position="860"/>
    </location>
</feature>
<feature type="compositionally biased region" description="Polar residues" evidence="1">
    <location>
        <begin position="94"/>
        <end position="106"/>
    </location>
</feature>
<dbReference type="GO" id="GO:0031267">
    <property type="term" value="F:small GTPase binding"/>
    <property type="evidence" value="ECO:0007669"/>
    <property type="project" value="TreeGrafter"/>
</dbReference>
<feature type="compositionally biased region" description="Polar residues" evidence="1">
    <location>
        <begin position="220"/>
        <end position="254"/>
    </location>
</feature>
<dbReference type="GO" id="GO:0005096">
    <property type="term" value="F:GTPase activator activity"/>
    <property type="evidence" value="ECO:0007669"/>
    <property type="project" value="TreeGrafter"/>
</dbReference>
<feature type="compositionally biased region" description="Low complexity" evidence="1">
    <location>
        <begin position="407"/>
        <end position="434"/>
    </location>
</feature>
<organism evidence="3 4">
    <name type="scientific">Trichophyton interdigitale</name>
    <dbReference type="NCBI Taxonomy" id="101480"/>
    <lineage>
        <taxon>Eukaryota</taxon>
        <taxon>Fungi</taxon>
        <taxon>Dikarya</taxon>
        <taxon>Ascomycota</taxon>
        <taxon>Pezizomycotina</taxon>
        <taxon>Eurotiomycetes</taxon>
        <taxon>Eurotiomycetidae</taxon>
        <taxon>Onygenales</taxon>
        <taxon>Arthrodermataceae</taxon>
        <taxon>Trichophyton</taxon>
    </lineage>
</organism>
<feature type="compositionally biased region" description="Low complexity" evidence="1">
    <location>
        <begin position="591"/>
        <end position="607"/>
    </location>
</feature>
<feature type="domain" description="Rab-GAP TBC" evidence="2">
    <location>
        <begin position="524"/>
        <end position="753"/>
    </location>
</feature>
<feature type="region of interest" description="Disordered" evidence="1">
    <location>
        <begin position="579"/>
        <end position="609"/>
    </location>
</feature>
<dbReference type="PANTHER" id="PTHR47219">
    <property type="entry name" value="RAB GTPASE-ACTIVATING PROTEIN 1-LIKE"/>
    <property type="match status" value="1"/>
</dbReference>